<keyword evidence="2" id="KW-1185">Reference proteome</keyword>
<dbReference type="AlphaFoldDB" id="A0A3A6TWQ0"/>
<dbReference type="RefSeq" id="WP_121853219.1">
    <property type="nucleotide sequence ID" value="NZ_CP037952.1"/>
</dbReference>
<evidence type="ECO:0000313" key="1">
    <source>
        <dbReference type="EMBL" id="RJY17458.1"/>
    </source>
</evidence>
<reference evidence="1 2" key="1">
    <citation type="submission" date="2018-09" db="EMBL/GenBank/DDBJ databases">
        <title>Phylogeny of the Shewanellaceae, and recommendation for two new genera, Pseudoshewanella and Parashewanella.</title>
        <authorList>
            <person name="Wang G."/>
        </authorList>
    </citation>
    <scope>NUCLEOTIDE SEQUENCE [LARGE SCALE GENOMIC DNA]</scope>
    <source>
        <strain evidence="1 2">KCTC 22492</strain>
    </source>
</reference>
<organism evidence="1 2">
    <name type="scientific">Parashewanella spongiae</name>
    <dbReference type="NCBI Taxonomy" id="342950"/>
    <lineage>
        <taxon>Bacteria</taxon>
        <taxon>Pseudomonadati</taxon>
        <taxon>Pseudomonadota</taxon>
        <taxon>Gammaproteobacteria</taxon>
        <taxon>Alteromonadales</taxon>
        <taxon>Shewanellaceae</taxon>
        <taxon>Parashewanella</taxon>
    </lineage>
</organism>
<sequence>MNNKESFIKNDGEICNFRTARSNSADKEVERSSKNPTCICNNQETSELEAINYLEQMESAQTIIIDTQASFLDKISDMKRRRNLPFNRFKKWVVSKFK</sequence>
<name>A0A3A6TWQ0_9GAMM</name>
<evidence type="ECO:0000313" key="2">
    <source>
        <dbReference type="Proteomes" id="UP000273022"/>
    </source>
</evidence>
<gene>
    <name evidence="1" type="ORF">D5R81_08460</name>
</gene>
<accession>A0A3A6TWQ0</accession>
<dbReference type="Proteomes" id="UP000273022">
    <property type="component" value="Unassembled WGS sequence"/>
</dbReference>
<comment type="caution">
    <text evidence="1">The sequence shown here is derived from an EMBL/GenBank/DDBJ whole genome shotgun (WGS) entry which is preliminary data.</text>
</comment>
<proteinExistence type="predicted"/>
<protein>
    <submittedName>
        <fullName evidence="1">Uncharacterized protein</fullName>
    </submittedName>
</protein>
<dbReference type="EMBL" id="QYYH01000042">
    <property type="protein sequence ID" value="RJY17458.1"/>
    <property type="molecule type" value="Genomic_DNA"/>
</dbReference>